<reference evidence="9 10" key="1">
    <citation type="submission" date="2016-07" db="EMBL/GenBank/DDBJ databases">
        <title>Caryophanon tenue genome sequencing.</title>
        <authorList>
            <person name="Verma A."/>
            <person name="Pal Y."/>
            <person name="Krishnamurthi S."/>
        </authorList>
    </citation>
    <scope>NUCLEOTIDE SEQUENCE [LARGE SCALE GENOMIC DNA]</scope>
    <source>
        <strain evidence="9 10">DSM 14152</strain>
    </source>
</reference>
<evidence type="ECO:0000256" key="2">
    <source>
        <dbReference type="ARBA" id="ARBA00022692"/>
    </source>
</evidence>
<evidence type="ECO:0000313" key="10">
    <source>
        <dbReference type="Proteomes" id="UP000093199"/>
    </source>
</evidence>
<dbReference type="Pfam" id="PF06160">
    <property type="entry name" value="EzrA"/>
    <property type="match status" value="1"/>
</dbReference>
<dbReference type="GO" id="GO:0000917">
    <property type="term" value="P:division septum assembly"/>
    <property type="evidence" value="ECO:0007669"/>
    <property type="project" value="UniProtKB-KW"/>
</dbReference>
<accession>A0A1C0YME8</accession>
<proteinExistence type="inferred from homology"/>
<feature type="coiled-coil region" evidence="8">
    <location>
        <begin position="470"/>
        <end position="504"/>
    </location>
</feature>
<dbReference type="AlphaFoldDB" id="A0A1C0YME8"/>
<feature type="coiled-coil region" evidence="8">
    <location>
        <begin position="102"/>
        <end position="161"/>
    </location>
</feature>
<dbReference type="HAMAP" id="MF_00728">
    <property type="entry name" value="EzrA"/>
    <property type="match status" value="1"/>
</dbReference>
<evidence type="ECO:0000256" key="5">
    <source>
        <dbReference type="ARBA" id="ARBA00023136"/>
    </source>
</evidence>
<evidence type="ECO:0000256" key="8">
    <source>
        <dbReference type="HAMAP-Rule" id="MF_00728"/>
    </source>
</evidence>
<name>A0A1C0YME8_9BACL</name>
<evidence type="ECO:0000256" key="3">
    <source>
        <dbReference type="ARBA" id="ARBA00022989"/>
    </source>
</evidence>
<comment type="similarity">
    <text evidence="8">Belongs to the EzrA family.</text>
</comment>
<dbReference type="EMBL" id="MASJ01000001">
    <property type="protein sequence ID" value="OCS88328.1"/>
    <property type="molecule type" value="Genomic_DNA"/>
</dbReference>
<sequence length="570" mass="66511">MMEIAILILALILIVALISLSIRRKRKKELERLIQKKEEIQQRPISEELAKVKDLNMHGQAEELFERWRAEWTEMVDVHIPAIDTLLLEAEEAIDKMRFSKARGIEQEIEDYIEQCNNDMNKILAELDHLIGSDAKSRIEIEQLKEQYRTARKTLLAHQHAYGPALPALEQRLEIFAPSFEEYDALTIEGNYLKAREMVESLVDEAKLLHDMITDIPNLLTEVHTKIPGIIHELRSGHREMEQTGYYLAHLEMMAFLDELEMHLQQIVVDVQQLELEKVRPSLQLINEELDVCYDQLEREVVARRFVEQHAFSLKEKMLHHLIESKDLITEAIFVQQSYRLSEDEADIPKQNAKDLENLQRRYDVVLELYTNEQAAFSSLEEELKAITAELETTIQQQQQFAESLKKLRLDETQAREELEQLRKELHVLERKLHKANIPGIPDEMRSRVSEVDEQLFIVAKHLDEVPLHIHNIESSLKLADKLLRETEQKAKEMLENVVLFEHTVRYGNRYRASNPAVNQRFKHAEKAFAELRYSKALEQAGLAVSEIDPKAFEIIERAAQEDLQKIAKL</sequence>
<keyword evidence="2 8" id="KW-0812">Transmembrane</keyword>
<evidence type="ECO:0000256" key="1">
    <source>
        <dbReference type="ARBA" id="ARBA00022618"/>
    </source>
</evidence>
<keyword evidence="3 8" id="KW-1133">Transmembrane helix</keyword>
<keyword evidence="6 8" id="KW-0717">Septation</keyword>
<feature type="coiled-coil region" evidence="8">
    <location>
        <begin position="370"/>
        <end position="432"/>
    </location>
</feature>
<comment type="function">
    <text evidence="8">Negative regulator of FtsZ ring formation; modulates the frequency and position of FtsZ ring formation. Inhibits FtsZ ring formation at polar sites. Interacts either with FtsZ or with one of its binding partners to promote depolymerization.</text>
</comment>
<keyword evidence="5 8" id="KW-0472">Membrane</keyword>
<protein>
    <recommendedName>
        <fullName evidence="8">Septation ring formation regulator EzrA</fullName>
    </recommendedName>
</protein>
<keyword evidence="8" id="KW-1003">Cell membrane</keyword>
<dbReference type="STRING" id="33978.A6M13_00340"/>
<keyword evidence="1 8" id="KW-0132">Cell division</keyword>
<organism evidence="9 10">
    <name type="scientific">Caryophanon tenue</name>
    <dbReference type="NCBI Taxonomy" id="33978"/>
    <lineage>
        <taxon>Bacteria</taxon>
        <taxon>Bacillati</taxon>
        <taxon>Bacillota</taxon>
        <taxon>Bacilli</taxon>
        <taxon>Bacillales</taxon>
        <taxon>Caryophanaceae</taxon>
        <taxon>Caryophanon</taxon>
    </lineage>
</organism>
<comment type="subcellular location">
    <subcellularLocation>
        <location evidence="8">Cell membrane</location>
        <topology evidence="8">Single-pass membrane protein</topology>
    </subcellularLocation>
    <text evidence="8">Colocalized with FtsZ to the nascent septal site.</text>
</comment>
<comment type="caution">
    <text evidence="9">The sequence shown here is derived from an EMBL/GenBank/DDBJ whole genome shotgun (WGS) entry which is preliminary data.</text>
</comment>
<feature type="topological domain" description="Extracellular" evidence="8">
    <location>
        <begin position="1"/>
        <end position="3"/>
    </location>
</feature>
<gene>
    <name evidence="8" type="primary">ezrA</name>
    <name evidence="9" type="ORF">A6M13_00340</name>
</gene>
<evidence type="ECO:0000256" key="7">
    <source>
        <dbReference type="ARBA" id="ARBA00023306"/>
    </source>
</evidence>
<dbReference type="GO" id="GO:0000921">
    <property type="term" value="P:septin ring assembly"/>
    <property type="evidence" value="ECO:0007669"/>
    <property type="project" value="InterPro"/>
</dbReference>
<dbReference type="GO" id="GO:0005886">
    <property type="term" value="C:plasma membrane"/>
    <property type="evidence" value="ECO:0007669"/>
    <property type="project" value="UniProtKB-SubCell"/>
</dbReference>
<evidence type="ECO:0000313" key="9">
    <source>
        <dbReference type="EMBL" id="OCS88328.1"/>
    </source>
</evidence>
<evidence type="ECO:0000256" key="4">
    <source>
        <dbReference type="ARBA" id="ARBA00023054"/>
    </source>
</evidence>
<feature type="topological domain" description="Cytoplasmic" evidence="8">
    <location>
        <begin position="23"/>
        <end position="570"/>
    </location>
</feature>
<dbReference type="GO" id="GO:0005940">
    <property type="term" value="C:septin ring"/>
    <property type="evidence" value="ECO:0007669"/>
    <property type="project" value="InterPro"/>
</dbReference>
<keyword evidence="10" id="KW-1185">Reference proteome</keyword>
<dbReference type="Proteomes" id="UP000093199">
    <property type="component" value="Unassembled WGS sequence"/>
</dbReference>
<keyword evidence="7 8" id="KW-0131">Cell cycle</keyword>
<dbReference type="InterPro" id="IPR010379">
    <property type="entry name" value="EzrA"/>
</dbReference>
<dbReference type="OrthoDB" id="1654473at2"/>
<evidence type="ECO:0000256" key="6">
    <source>
        <dbReference type="ARBA" id="ARBA00023210"/>
    </source>
</evidence>
<keyword evidence="4 8" id="KW-0175">Coiled coil</keyword>